<sequence length="40" mass="4525">MNEELQLEIVDLGDAKEETKGDIKGPRLEDEGSAFYRQTV</sequence>
<feature type="region of interest" description="Disordered" evidence="1">
    <location>
        <begin position="19"/>
        <end position="40"/>
    </location>
</feature>
<evidence type="ECO:0000313" key="2">
    <source>
        <dbReference type="EMBL" id="MDG0861524.1"/>
    </source>
</evidence>
<protein>
    <submittedName>
        <fullName evidence="2">Benenodin family lasso peptide</fullName>
    </submittedName>
</protein>
<gene>
    <name evidence="2" type="ORF">EXJ73_03425</name>
</gene>
<evidence type="ECO:0000256" key="1">
    <source>
        <dbReference type="SAM" id="MobiDB-lite"/>
    </source>
</evidence>
<comment type="caution">
    <text evidence="2">The sequence shown here is derived from an EMBL/GenBank/DDBJ whole genome shotgun (WGS) entry which is preliminary data.</text>
</comment>
<keyword evidence="3" id="KW-1185">Reference proteome</keyword>
<name>A0A9X4R3X9_9BURK</name>
<proteinExistence type="predicted"/>
<dbReference type="InterPro" id="IPR049805">
    <property type="entry name" value="Lasso_benenodin"/>
</dbReference>
<accession>A0A9X4R3X9</accession>
<dbReference type="Proteomes" id="UP001152766">
    <property type="component" value="Unassembled WGS sequence"/>
</dbReference>
<feature type="compositionally biased region" description="Basic and acidic residues" evidence="1">
    <location>
        <begin position="19"/>
        <end position="30"/>
    </location>
</feature>
<dbReference type="RefSeq" id="WP_268149368.1">
    <property type="nucleotide sequence ID" value="NZ_JAPPUW010000006.1"/>
</dbReference>
<evidence type="ECO:0000313" key="3">
    <source>
        <dbReference type="Proteomes" id="UP001152766"/>
    </source>
</evidence>
<dbReference type="NCBIfam" id="NF033522">
    <property type="entry name" value="lasso_benenodin"/>
    <property type="match status" value="1"/>
</dbReference>
<organism evidence="2 3">
    <name type="scientific">Pelomonas aquatica</name>
    <dbReference type="NCBI Taxonomy" id="431058"/>
    <lineage>
        <taxon>Bacteria</taxon>
        <taxon>Pseudomonadati</taxon>
        <taxon>Pseudomonadota</taxon>
        <taxon>Betaproteobacteria</taxon>
        <taxon>Burkholderiales</taxon>
        <taxon>Sphaerotilaceae</taxon>
        <taxon>Roseateles</taxon>
    </lineage>
</organism>
<dbReference type="AlphaFoldDB" id="A0A9X4R3X9"/>
<dbReference type="EMBL" id="SGUG01000004">
    <property type="protein sequence ID" value="MDG0861524.1"/>
    <property type="molecule type" value="Genomic_DNA"/>
</dbReference>
<reference evidence="2" key="1">
    <citation type="submission" date="2019-02" db="EMBL/GenBank/DDBJ databases">
        <title>Draft genome of the type strain Pelomonas aquatica CCUG 52575T.</title>
        <authorList>
            <person name="Gomila M."/>
            <person name="Lalucat J."/>
        </authorList>
    </citation>
    <scope>NUCLEOTIDE SEQUENCE</scope>
    <source>
        <strain evidence="2">CCUG 52575</strain>
    </source>
</reference>